<dbReference type="InterPro" id="IPR054080">
    <property type="entry name" value="TPR1-like_2nd"/>
</dbReference>
<feature type="domain" description="CTLH" evidence="5">
    <location>
        <begin position="44"/>
        <end position="99"/>
    </location>
</feature>
<comment type="caution">
    <text evidence="6">The sequence shown here is derived from an EMBL/GenBank/DDBJ whole genome shotgun (WGS) entry which is preliminary data.</text>
</comment>
<accession>A0AAU9J8J5</accession>
<evidence type="ECO:0000256" key="1">
    <source>
        <dbReference type="ARBA" id="ARBA00022574"/>
    </source>
</evidence>
<reference evidence="6" key="1">
    <citation type="submission" date="2021-09" db="EMBL/GenBank/DDBJ databases">
        <authorList>
            <consortium name="AG Swart"/>
            <person name="Singh M."/>
            <person name="Singh A."/>
            <person name="Seah K."/>
            <person name="Emmerich C."/>
        </authorList>
    </citation>
    <scope>NUCLEOTIDE SEQUENCE</scope>
    <source>
        <strain evidence="6">ATCC30299</strain>
    </source>
</reference>
<evidence type="ECO:0000256" key="4">
    <source>
        <dbReference type="SAM" id="MobiDB-lite"/>
    </source>
</evidence>
<keyword evidence="2" id="KW-0677">Repeat</keyword>
<dbReference type="PANTHER" id="PTHR19863:SF5">
    <property type="entry name" value="WD REPEAT-CONTAINING PROTEIN 47"/>
    <property type="match status" value="1"/>
</dbReference>
<dbReference type="EMBL" id="CAJZBQ010000034">
    <property type="protein sequence ID" value="CAG9323575.1"/>
    <property type="molecule type" value="Genomic_DNA"/>
</dbReference>
<evidence type="ECO:0000256" key="2">
    <source>
        <dbReference type="ARBA" id="ARBA00022737"/>
    </source>
</evidence>
<feature type="repeat" description="WD" evidence="3">
    <location>
        <begin position="432"/>
        <end position="475"/>
    </location>
</feature>
<dbReference type="PANTHER" id="PTHR19863">
    <property type="entry name" value="NEMITIN (NEURONAL ENRICHED MAP INTERACTING PROTEIN) HOMOLOG"/>
    <property type="match status" value="1"/>
</dbReference>
<dbReference type="PROSITE" id="PS50082">
    <property type="entry name" value="WD_REPEATS_2"/>
    <property type="match status" value="3"/>
</dbReference>
<keyword evidence="1 3" id="KW-0853">WD repeat</keyword>
<name>A0AAU9J8J5_9CILI</name>
<feature type="repeat" description="WD" evidence="3">
    <location>
        <begin position="476"/>
        <end position="517"/>
    </location>
</feature>
<dbReference type="InterPro" id="IPR040067">
    <property type="entry name" value="WDR47"/>
</dbReference>
<dbReference type="Proteomes" id="UP001162131">
    <property type="component" value="Unassembled WGS sequence"/>
</dbReference>
<dbReference type="PROSITE" id="PS50896">
    <property type="entry name" value="LISH"/>
    <property type="match status" value="1"/>
</dbReference>
<keyword evidence="7" id="KW-1185">Reference proteome</keyword>
<dbReference type="InterPro" id="IPR006594">
    <property type="entry name" value="LisH"/>
</dbReference>
<evidence type="ECO:0000313" key="6">
    <source>
        <dbReference type="EMBL" id="CAG9323575.1"/>
    </source>
</evidence>
<feature type="repeat" description="WD" evidence="3">
    <location>
        <begin position="631"/>
        <end position="664"/>
    </location>
</feature>
<evidence type="ECO:0000313" key="7">
    <source>
        <dbReference type="Proteomes" id="UP001162131"/>
    </source>
</evidence>
<dbReference type="AlphaFoldDB" id="A0AAU9J8J5"/>
<proteinExistence type="predicted"/>
<dbReference type="SMART" id="SM00320">
    <property type="entry name" value="WD40"/>
    <property type="match status" value="7"/>
</dbReference>
<protein>
    <recommendedName>
        <fullName evidence="5">CTLH domain-containing protein</fullName>
    </recommendedName>
</protein>
<feature type="region of interest" description="Disordered" evidence="4">
    <location>
        <begin position="254"/>
        <end position="283"/>
    </location>
</feature>
<organism evidence="6 7">
    <name type="scientific">Blepharisma stoltei</name>
    <dbReference type="NCBI Taxonomy" id="1481888"/>
    <lineage>
        <taxon>Eukaryota</taxon>
        <taxon>Sar</taxon>
        <taxon>Alveolata</taxon>
        <taxon>Ciliophora</taxon>
        <taxon>Postciliodesmatophora</taxon>
        <taxon>Heterotrichea</taxon>
        <taxon>Heterotrichida</taxon>
        <taxon>Blepharismidae</taxon>
        <taxon>Blepharisma</taxon>
    </lineage>
</organism>
<sequence>MANLSISKEKTIRLILQYLETNDFYRSVIEVEKDTKIRLRKYGKEIDFFYDLITDGRFDDAEIFITPLQERSIKDYEKVLFSIKKSKFLETLETSIDPKLDDLTKLIKDIETISSKEDFDHLCQILSMNKLADHPDYADWDIWKGRLNCFNECLLNLSEIYPILLDELPKTTLIELLGNLEDEQVSEECASVRISKESESQETASYKTSQNILEKMSGKPELALAISINSPVSRKKSKKVSFVAVADNDENSEDESKKFIIDELDPDSPGDEHSLSEYSPEPAKNTAQDLMNNFSPASLKEVARIEDSKPIRCSVFNVTGDYFALGTNTNSIRVCSMHNIVDGLMYDEHQGREQYIDVVFELRRPFIGSVYCIDWSRSESQIAAGYSDKNIRILHCPDFLTLQETQSQTVLYEEGKFLTGDGELPEIRETLLQGHQDIVRTVCFNPTDDSILLSGGNNEGDIKIWNTETSQCIQRLQGHKGSIFQIAAEGKGSYFVSVGTDRTLKLWDIRSNKCQMSILGESYAEMTSVALINSTAQLRTETKDKIANIFLKRSTNTTPQAPKQNLAAVGHADGMVTLWDINAGKLFNKYSYHLAECRGVDFSADRKWLVSCSFDRSIKVLDMANGTTYRLEYHDDRVVSVRWHPYLPILVSTSADKTARIFCP</sequence>
<gene>
    <name evidence="6" type="ORF">BSTOLATCC_MIC34224</name>
</gene>
<dbReference type="PROSITE" id="PS50294">
    <property type="entry name" value="WD_REPEATS_REGION"/>
    <property type="match status" value="3"/>
</dbReference>
<dbReference type="InterPro" id="IPR006595">
    <property type="entry name" value="CTLH_C"/>
</dbReference>
<dbReference type="Pfam" id="PF21889">
    <property type="entry name" value="TPR1-like_2nd"/>
    <property type="match status" value="1"/>
</dbReference>
<dbReference type="Gene3D" id="2.130.10.10">
    <property type="entry name" value="YVTN repeat-like/Quinoprotein amine dehydrogenase"/>
    <property type="match status" value="2"/>
</dbReference>
<dbReference type="InterPro" id="IPR001680">
    <property type="entry name" value="WD40_rpt"/>
</dbReference>
<dbReference type="SUPFAM" id="SSF50978">
    <property type="entry name" value="WD40 repeat-like"/>
    <property type="match status" value="1"/>
</dbReference>
<evidence type="ECO:0000259" key="5">
    <source>
        <dbReference type="PROSITE" id="PS50897"/>
    </source>
</evidence>
<evidence type="ECO:0000256" key="3">
    <source>
        <dbReference type="PROSITE-ProRule" id="PRU00221"/>
    </source>
</evidence>
<dbReference type="Pfam" id="PF00400">
    <property type="entry name" value="WD40"/>
    <property type="match status" value="5"/>
</dbReference>
<dbReference type="PROSITE" id="PS50897">
    <property type="entry name" value="CTLH"/>
    <property type="match status" value="1"/>
</dbReference>
<dbReference type="InterPro" id="IPR036322">
    <property type="entry name" value="WD40_repeat_dom_sf"/>
</dbReference>
<dbReference type="CDD" id="cd00200">
    <property type="entry name" value="WD40"/>
    <property type="match status" value="1"/>
</dbReference>
<dbReference type="InterPro" id="IPR015943">
    <property type="entry name" value="WD40/YVTN_repeat-like_dom_sf"/>
</dbReference>